<name>H9BX65_9BACT</name>
<keyword evidence="1" id="KW-0732">Signal</keyword>
<evidence type="ECO:0000256" key="1">
    <source>
        <dbReference type="SAM" id="SignalP"/>
    </source>
</evidence>
<protein>
    <recommendedName>
        <fullName evidence="3">PorV/PorQ family protein</fullName>
    </recommendedName>
</protein>
<dbReference type="AlphaFoldDB" id="H9BX65"/>
<dbReference type="Gene3D" id="2.40.160.60">
    <property type="entry name" value="Outer membrane protein transport protein (OMPP1/FadL/TodX)"/>
    <property type="match status" value="1"/>
</dbReference>
<sequence>MKRNPSKSLSFALVLATLAGPARAQVSDPVGGAAFLLVPIGARATALGQAAVAAGGTPDAAFWNPAGLASMTNSEFALHYAKTFASENSALSLALVSEDIGVLGFSVYVADFGSQDVTTPLGSRVGQLSPKHFRFLTSLATEIAHSVALGINYKVIQFRQDCSGMCVSPGGALFESIVGTTHAIDAGLQYSVGPENAFTLGVVVKHAGSSLQLDDADQADPLPTRVQVGGLYRLPIEHSGGTANFDVRLLADLEEEWGNYHDPEARVGIEVSYGEAVHLRSGYAFLESANRGPSVGLGLQLGGLTLDFARVFYQEPTLEEPFFVTLRAAL</sequence>
<dbReference type="NCBIfam" id="NF033709">
    <property type="entry name" value="PorV_fam"/>
    <property type="match status" value="1"/>
</dbReference>
<proteinExistence type="predicted"/>
<evidence type="ECO:0000313" key="2">
    <source>
        <dbReference type="EMBL" id="AFD03387.1"/>
    </source>
</evidence>
<organism evidence="2">
    <name type="scientific">uncultured bacterium W5-51b</name>
    <dbReference type="NCBI Taxonomy" id="1130999"/>
    <lineage>
        <taxon>Bacteria</taxon>
        <taxon>environmental samples</taxon>
    </lineage>
</organism>
<feature type="chain" id="PRO_5003618427" description="PorV/PorQ family protein" evidence="1">
    <location>
        <begin position="25"/>
        <end position="330"/>
    </location>
</feature>
<feature type="signal peptide" evidence="1">
    <location>
        <begin position="1"/>
        <end position="24"/>
    </location>
</feature>
<evidence type="ECO:0008006" key="3">
    <source>
        <dbReference type="Google" id="ProtNLM"/>
    </source>
</evidence>
<accession>H9BX65</accession>
<reference evidence="2" key="1">
    <citation type="submission" date="2011-11" db="EMBL/GenBank/DDBJ databases">
        <title>Construction and analysis of a metagenome of deep-sea sediment.</title>
        <authorList>
            <person name="Huo Y.-Y."/>
            <person name="Cheng H."/>
            <person name="Wu M."/>
        </authorList>
    </citation>
    <scope>NUCLEOTIDE SEQUENCE</scope>
</reference>
<dbReference type="EMBL" id="JQ085824">
    <property type="protein sequence ID" value="AFD03387.1"/>
    <property type="molecule type" value="Genomic_DNA"/>
</dbReference>